<accession>A0ABM9NJ74</accession>
<dbReference type="PROSITE" id="PS50263">
    <property type="entry name" value="CN_HYDROLASE"/>
    <property type="match status" value="1"/>
</dbReference>
<reference evidence="2 3" key="1">
    <citation type="submission" date="2024-04" db="EMBL/GenBank/DDBJ databases">
        <authorList>
            <person name="Cremers G."/>
        </authorList>
    </citation>
    <scope>NUCLEOTIDE SEQUENCE [LARGE SCALE GENOMIC DNA]</scope>
    <source>
        <strain evidence="2">MeCH1-AG</strain>
    </source>
</reference>
<proteinExistence type="predicted"/>
<dbReference type="Pfam" id="PF00795">
    <property type="entry name" value="CN_hydrolase"/>
    <property type="match status" value="1"/>
</dbReference>
<dbReference type="RefSeq" id="WP_348757253.1">
    <property type="nucleotide sequence ID" value="NZ_OZ026884.1"/>
</dbReference>
<dbReference type="Proteomes" id="UP001497493">
    <property type="component" value="Chromosome"/>
</dbReference>
<gene>
    <name evidence="2" type="ORF">MECH1_V1_1894</name>
</gene>
<dbReference type="Gene3D" id="3.60.110.10">
    <property type="entry name" value="Carbon-nitrogen hydrolase"/>
    <property type="match status" value="1"/>
</dbReference>
<name>A0ABM9NJ74_9GAMM</name>
<dbReference type="EMBL" id="OZ026884">
    <property type="protein sequence ID" value="CAL1240670.1"/>
    <property type="molecule type" value="Genomic_DNA"/>
</dbReference>
<evidence type="ECO:0000313" key="3">
    <source>
        <dbReference type="Proteomes" id="UP001497493"/>
    </source>
</evidence>
<evidence type="ECO:0000259" key="1">
    <source>
        <dbReference type="PROSITE" id="PS50263"/>
    </source>
</evidence>
<evidence type="ECO:0000313" key="2">
    <source>
        <dbReference type="EMBL" id="CAL1240670.1"/>
    </source>
</evidence>
<dbReference type="CDD" id="cd07574">
    <property type="entry name" value="nitrilase_Rim1_like"/>
    <property type="match status" value="1"/>
</dbReference>
<dbReference type="InterPro" id="IPR003010">
    <property type="entry name" value="C-N_Hydrolase"/>
</dbReference>
<dbReference type="SUPFAM" id="SSF56317">
    <property type="entry name" value="Carbon-nitrogen hydrolase"/>
    <property type="match status" value="1"/>
</dbReference>
<dbReference type="InterPro" id="IPR036526">
    <property type="entry name" value="C-N_Hydrolase_sf"/>
</dbReference>
<dbReference type="PANTHER" id="PTHR23088:SF50">
    <property type="entry name" value="HYDROLASE YHCX"/>
    <property type="match status" value="1"/>
</dbReference>
<sequence length="289" mass="32365">MSAPLRLAAAQYEIGFLRSFDEYAAKLARWVGEAAGEGAQLLLFPEYFSMELASLFPEPVRRSLSQQLQELQALLPDFLDLFTRLATAHRVHIVAGSFPVRQPEGGYRNRAFLFRPDGSSDHQDKLQMTRFENERWGIGAGDTIKTFDTAFGRIGIDICYDSEFPLIARRQVEQGADVILVPSCTDTLAGYWRVRIGCQARALENQCYVVQSPTVGLAPWSEAVDVNVGAAGIYTPVDYGFPDHGVLAIGEMNRAQWVYGDLDLPSIARIRQTGQVFNYRDWPGQFRFA</sequence>
<protein>
    <submittedName>
        <fullName evidence="2">Amidohydrolase</fullName>
    </submittedName>
</protein>
<keyword evidence="3" id="KW-1185">Reference proteome</keyword>
<feature type="domain" description="CN hydrolase" evidence="1">
    <location>
        <begin position="5"/>
        <end position="264"/>
    </location>
</feature>
<organism evidence="2 3">
    <name type="scientific">Candidatus Methylocalor cossyra</name>
    <dbReference type="NCBI Taxonomy" id="3108543"/>
    <lineage>
        <taxon>Bacteria</taxon>
        <taxon>Pseudomonadati</taxon>
        <taxon>Pseudomonadota</taxon>
        <taxon>Gammaproteobacteria</taxon>
        <taxon>Methylococcales</taxon>
        <taxon>Methylococcaceae</taxon>
        <taxon>Candidatus Methylocalor</taxon>
    </lineage>
</organism>
<dbReference type="PANTHER" id="PTHR23088">
    <property type="entry name" value="NITRILASE-RELATED"/>
    <property type="match status" value="1"/>
</dbReference>